<reference evidence="4 5" key="1">
    <citation type="journal article" date="2020" name="Cell">
        <title>Large-Scale Comparative Analyses of Tick Genomes Elucidate Their Genetic Diversity and Vector Capacities.</title>
        <authorList>
            <consortium name="Tick Genome and Microbiome Consortium (TIGMIC)"/>
            <person name="Jia N."/>
            <person name="Wang J."/>
            <person name="Shi W."/>
            <person name="Du L."/>
            <person name="Sun Y."/>
            <person name="Zhan W."/>
            <person name="Jiang J.F."/>
            <person name="Wang Q."/>
            <person name="Zhang B."/>
            <person name="Ji P."/>
            <person name="Bell-Sakyi L."/>
            <person name="Cui X.M."/>
            <person name="Yuan T.T."/>
            <person name="Jiang B.G."/>
            <person name="Yang W.F."/>
            <person name="Lam T.T."/>
            <person name="Chang Q.C."/>
            <person name="Ding S.J."/>
            <person name="Wang X.J."/>
            <person name="Zhu J.G."/>
            <person name="Ruan X.D."/>
            <person name="Zhao L."/>
            <person name="Wei J.T."/>
            <person name="Ye R.Z."/>
            <person name="Que T.C."/>
            <person name="Du C.H."/>
            <person name="Zhou Y.H."/>
            <person name="Cheng J.X."/>
            <person name="Dai P.F."/>
            <person name="Guo W.B."/>
            <person name="Han X.H."/>
            <person name="Huang E.J."/>
            <person name="Li L.F."/>
            <person name="Wei W."/>
            <person name="Gao Y.C."/>
            <person name="Liu J.Z."/>
            <person name="Shao H.Z."/>
            <person name="Wang X."/>
            <person name="Wang C.C."/>
            <person name="Yang T.C."/>
            <person name="Huo Q.B."/>
            <person name="Li W."/>
            <person name="Chen H.Y."/>
            <person name="Chen S.E."/>
            <person name="Zhou L.G."/>
            <person name="Ni X.B."/>
            <person name="Tian J.H."/>
            <person name="Sheng Y."/>
            <person name="Liu T."/>
            <person name="Pan Y.S."/>
            <person name="Xia L.Y."/>
            <person name="Li J."/>
            <person name="Zhao F."/>
            <person name="Cao W.C."/>
        </authorList>
    </citation>
    <scope>NUCLEOTIDE SEQUENCE [LARGE SCALE GENOMIC DNA]</scope>
    <source>
        <strain evidence="4">HaeL-2018</strain>
    </source>
</reference>
<evidence type="ECO:0000256" key="1">
    <source>
        <dbReference type="PROSITE-ProRule" id="PRU00325"/>
    </source>
</evidence>
<dbReference type="SUPFAM" id="SSF52980">
    <property type="entry name" value="Restriction endonuclease-like"/>
    <property type="match status" value="1"/>
</dbReference>
<proteinExistence type="predicted"/>
<accession>A0A9J6FBS3</accession>
<gene>
    <name evidence="4" type="ORF">HPB48_000088</name>
</gene>
<dbReference type="InterPro" id="IPR011335">
    <property type="entry name" value="Restrct_endonuc-II-like"/>
</dbReference>
<dbReference type="InterPro" id="IPR011604">
    <property type="entry name" value="PDDEXK-like_dom_sf"/>
</dbReference>
<organism evidence="4 5">
    <name type="scientific">Haemaphysalis longicornis</name>
    <name type="common">Bush tick</name>
    <dbReference type="NCBI Taxonomy" id="44386"/>
    <lineage>
        <taxon>Eukaryota</taxon>
        <taxon>Metazoa</taxon>
        <taxon>Ecdysozoa</taxon>
        <taxon>Arthropoda</taxon>
        <taxon>Chelicerata</taxon>
        <taxon>Arachnida</taxon>
        <taxon>Acari</taxon>
        <taxon>Parasitiformes</taxon>
        <taxon>Ixodida</taxon>
        <taxon>Ixodoidea</taxon>
        <taxon>Ixodidae</taxon>
        <taxon>Haemaphysalinae</taxon>
        <taxon>Haemaphysalis</taxon>
    </lineage>
</organism>
<feature type="domain" description="SWIM-type" evidence="3">
    <location>
        <begin position="118"/>
        <end position="156"/>
    </location>
</feature>
<dbReference type="CDD" id="cd22343">
    <property type="entry name" value="PDDEXK_lambda_exonuclease-like"/>
    <property type="match status" value="1"/>
</dbReference>
<dbReference type="GO" id="GO:0008270">
    <property type="term" value="F:zinc ion binding"/>
    <property type="evidence" value="ECO:0007669"/>
    <property type="project" value="UniProtKB-KW"/>
</dbReference>
<dbReference type="PANTHER" id="PTHR47526">
    <property type="entry name" value="ATP-DEPENDENT DNA HELICASE"/>
    <property type="match status" value="1"/>
</dbReference>
<dbReference type="GO" id="GO:0006281">
    <property type="term" value="P:DNA repair"/>
    <property type="evidence" value="ECO:0007669"/>
    <property type="project" value="UniProtKB-ARBA"/>
</dbReference>
<feature type="transmembrane region" description="Helical" evidence="2">
    <location>
        <begin position="466"/>
        <end position="489"/>
    </location>
</feature>
<keyword evidence="2" id="KW-0472">Membrane</keyword>
<sequence>MELSEYVQSLPENARQRYADKLKVNGNQYPDPYAISEWINDPKRWPNVRFGDIYVYLVNTGGPYSAEAMKSYRSLKAYGLAMEGHVREVLVSDMDSSMEYCFLKAQVTPSQRTTAKPYEAWALVNGDGSVHTAHCTCMVGLGEVCTHVAALLFKVELLVSSGFARSTTSQLCQWNNRFRESVEPTRVKDLQIVKHKHGKASQGIKRKRSVAQAPQAKFPNVLEPLRHILPNAAAFTAYSRYATAEDTDSADEYEAMAELPDSLYELYDSTWQHFSTTDKEKKIESLLTMPISHRDATRIEEETRMQGKCLSWYQQRCGRITGSIFSRVVKCKSLSSAARLASNIAQAPLVLYESRHRKTCAMRHGTEHEEAVRRQYVEHQSSRHMNFQCRDAGLFICEKFPYVAASPDGIIECSCCGRGVIEIKCPYKYKDTHVDDINDKGFYLENRRLKENHEYMFQVQTEMLQLMLVIVILCAGPASRLLLCVSLGIQISLRNTCQYCKDS</sequence>
<evidence type="ECO:0000256" key="2">
    <source>
        <dbReference type="SAM" id="Phobius"/>
    </source>
</evidence>
<dbReference type="AlphaFoldDB" id="A0A9J6FBS3"/>
<evidence type="ECO:0000313" key="5">
    <source>
        <dbReference type="Proteomes" id="UP000821853"/>
    </source>
</evidence>
<dbReference type="VEuPathDB" id="VectorBase:HLOH_041765"/>
<evidence type="ECO:0000313" key="4">
    <source>
        <dbReference type="EMBL" id="KAH9360207.1"/>
    </source>
</evidence>
<comment type="caution">
    <text evidence="4">The sequence shown here is derived from an EMBL/GenBank/DDBJ whole genome shotgun (WGS) entry which is preliminary data.</text>
</comment>
<protein>
    <recommendedName>
        <fullName evidence="3">SWIM-type domain-containing protein</fullName>
    </recommendedName>
</protein>
<dbReference type="Pfam" id="PF09588">
    <property type="entry name" value="YqaJ"/>
    <property type="match status" value="1"/>
</dbReference>
<dbReference type="PROSITE" id="PS50966">
    <property type="entry name" value="ZF_SWIM"/>
    <property type="match status" value="1"/>
</dbReference>
<dbReference type="OMA" id="PYAISEW"/>
<dbReference type="OrthoDB" id="6435142at2759"/>
<dbReference type="InterPro" id="IPR019080">
    <property type="entry name" value="YqaJ_viral_recombinase"/>
</dbReference>
<dbReference type="PANTHER" id="PTHR47526:SF3">
    <property type="entry name" value="PHD-TYPE DOMAIN-CONTAINING PROTEIN"/>
    <property type="match status" value="1"/>
</dbReference>
<dbReference type="EMBL" id="JABSTR010000001">
    <property type="protein sequence ID" value="KAH9360207.1"/>
    <property type="molecule type" value="Genomic_DNA"/>
</dbReference>
<keyword evidence="1" id="KW-0479">Metal-binding</keyword>
<keyword evidence="1" id="KW-0862">Zinc</keyword>
<dbReference type="Proteomes" id="UP000821853">
    <property type="component" value="Chromosome 1"/>
</dbReference>
<keyword evidence="2" id="KW-0812">Transmembrane</keyword>
<keyword evidence="2" id="KW-1133">Transmembrane helix</keyword>
<name>A0A9J6FBS3_HAELO</name>
<evidence type="ECO:0000259" key="3">
    <source>
        <dbReference type="PROSITE" id="PS50966"/>
    </source>
</evidence>
<dbReference type="Gene3D" id="3.90.320.10">
    <property type="match status" value="1"/>
</dbReference>
<keyword evidence="5" id="KW-1185">Reference proteome</keyword>
<keyword evidence="1" id="KW-0863">Zinc-finger</keyword>
<dbReference type="InterPro" id="IPR007527">
    <property type="entry name" value="Znf_SWIM"/>
</dbReference>